<reference evidence="2 3" key="1">
    <citation type="submission" date="2023-03" db="EMBL/GenBank/DDBJ databases">
        <title>Genome insight into feeding habits of ladybird beetles.</title>
        <authorList>
            <person name="Li H.-S."/>
            <person name="Huang Y.-H."/>
            <person name="Pang H."/>
        </authorList>
    </citation>
    <scope>NUCLEOTIDE SEQUENCE [LARGE SCALE GENOMIC DNA]</scope>
    <source>
        <strain evidence="2">SYSU_2023b</strain>
        <tissue evidence="2">Whole body</tissue>
    </source>
</reference>
<keyword evidence="3" id="KW-1185">Reference proteome</keyword>
<protein>
    <recommendedName>
        <fullName evidence="1">YqaJ viral recombinase domain-containing protein</fullName>
    </recommendedName>
</protein>
<proteinExistence type="predicted"/>
<dbReference type="InterPro" id="IPR011335">
    <property type="entry name" value="Restrct_endonuc-II-like"/>
</dbReference>
<feature type="domain" description="YqaJ viral recombinase" evidence="1">
    <location>
        <begin position="11"/>
        <end position="102"/>
    </location>
</feature>
<dbReference type="GO" id="GO:0006281">
    <property type="term" value="P:DNA repair"/>
    <property type="evidence" value="ECO:0007669"/>
    <property type="project" value="UniProtKB-ARBA"/>
</dbReference>
<dbReference type="InterPro" id="IPR051703">
    <property type="entry name" value="NF-kappa-B_Signaling_Reg"/>
</dbReference>
<sequence length="154" mass="17990">MRKTLVNFIKKITEYDVEECGLVIHSSQSWLCASPDEVVIVDGAPKKILEMNCPISKQNEQVLDKQGKLTHPYFEFHENRVQSFQQSHAYYTQCQILMYCTGLLVCDFFVYFPNLEYSLLTIARDEAFLSQFIPKIEISYVNYYISKLICKYGI</sequence>
<dbReference type="PANTHER" id="PTHR46609">
    <property type="entry name" value="EXONUCLEASE, PHAGE-TYPE/RECB, C-TERMINAL DOMAIN-CONTAINING PROTEIN"/>
    <property type="match status" value="1"/>
</dbReference>
<comment type="caution">
    <text evidence="2">The sequence shown here is derived from an EMBL/GenBank/DDBJ whole genome shotgun (WGS) entry which is preliminary data.</text>
</comment>
<dbReference type="Pfam" id="PF09588">
    <property type="entry name" value="YqaJ"/>
    <property type="match status" value="1"/>
</dbReference>
<dbReference type="SUPFAM" id="SSF52980">
    <property type="entry name" value="Restriction endonuclease-like"/>
    <property type="match status" value="1"/>
</dbReference>
<organism evidence="2 3">
    <name type="scientific">Henosepilachna vigintioctopunctata</name>
    <dbReference type="NCBI Taxonomy" id="420089"/>
    <lineage>
        <taxon>Eukaryota</taxon>
        <taxon>Metazoa</taxon>
        <taxon>Ecdysozoa</taxon>
        <taxon>Arthropoda</taxon>
        <taxon>Hexapoda</taxon>
        <taxon>Insecta</taxon>
        <taxon>Pterygota</taxon>
        <taxon>Neoptera</taxon>
        <taxon>Endopterygota</taxon>
        <taxon>Coleoptera</taxon>
        <taxon>Polyphaga</taxon>
        <taxon>Cucujiformia</taxon>
        <taxon>Coccinelloidea</taxon>
        <taxon>Coccinellidae</taxon>
        <taxon>Epilachninae</taxon>
        <taxon>Epilachnini</taxon>
        <taxon>Henosepilachna</taxon>
    </lineage>
</organism>
<gene>
    <name evidence="2" type="ORF">WA026_020031</name>
</gene>
<dbReference type="PANTHER" id="PTHR46609:SF8">
    <property type="entry name" value="YQAJ VIRAL RECOMBINASE DOMAIN-CONTAINING PROTEIN"/>
    <property type="match status" value="1"/>
</dbReference>
<evidence type="ECO:0000313" key="2">
    <source>
        <dbReference type="EMBL" id="KAK9887087.1"/>
    </source>
</evidence>
<dbReference type="InterPro" id="IPR011604">
    <property type="entry name" value="PDDEXK-like_dom_sf"/>
</dbReference>
<dbReference type="EMBL" id="JARQZJ010000104">
    <property type="protein sequence ID" value="KAK9887087.1"/>
    <property type="molecule type" value="Genomic_DNA"/>
</dbReference>
<evidence type="ECO:0000259" key="1">
    <source>
        <dbReference type="Pfam" id="PF09588"/>
    </source>
</evidence>
<dbReference type="CDD" id="cd22343">
    <property type="entry name" value="PDDEXK_lambda_exonuclease-like"/>
    <property type="match status" value="1"/>
</dbReference>
<name>A0AAW1V472_9CUCU</name>
<evidence type="ECO:0000313" key="3">
    <source>
        <dbReference type="Proteomes" id="UP001431783"/>
    </source>
</evidence>
<dbReference type="AlphaFoldDB" id="A0AAW1V472"/>
<dbReference type="Gene3D" id="3.90.320.10">
    <property type="match status" value="1"/>
</dbReference>
<accession>A0AAW1V472</accession>
<dbReference type="Proteomes" id="UP001431783">
    <property type="component" value="Unassembled WGS sequence"/>
</dbReference>
<dbReference type="InterPro" id="IPR019080">
    <property type="entry name" value="YqaJ_viral_recombinase"/>
</dbReference>